<organism evidence="2 3">
    <name type="scientific">Murinocardiopsis flavida</name>
    <dbReference type="NCBI Taxonomy" id="645275"/>
    <lineage>
        <taxon>Bacteria</taxon>
        <taxon>Bacillati</taxon>
        <taxon>Actinomycetota</taxon>
        <taxon>Actinomycetes</taxon>
        <taxon>Streptosporangiales</taxon>
        <taxon>Nocardiopsidaceae</taxon>
        <taxon>Murinocardiopsis</taxon>
    </lineage>
</organism>
<feature type="compositionally biased region" description="Pro residues" evidence="1">
    <location>
        <begin position="325"/>
        <end position="353"/>
    </location>
</feature>
<comment type="caution">
    <text evidence="2">The sequence shown here is derived from an EMBL/GenBank/DDBJ whole genome shotgun (WGS) entry which is preliminary data.</text>
</comment>
<protein>
    <submittedName>
        <fullName evidence="2">Uncharacterized protein</fullName>
    </submittedName>
</protein>
<dbReference type="AlphaFoldDB" id="A0A2P8D289"/>
<evidence type="ECO:0000313" key="2">
    <source>
        <dbReference type="EMBL" id="PSK91321.1"/>
    </source>
</evidence>
<name>A0A2P8D289_9ACTN</name>
<evidence type="ECO:0000313" key="3">
    <source>
        <dbReference type="Proteomes" id="UP000240542"/>
    </source>
</evidence>
<evidence type="ECO:0000256" key="1">
    <source>
        <dbReference type="SAM" id="MobiDB-lite"/>
    </source>
</evidence>
<feature type="region of interest" description="Disordered" evidence="1">
    <location>
        <begin position="284"/>
        <end position="372"/>
    </location>
</feature>
<accession>A0A2P8D289</accession>
<keyword evidence="3" id="KW-1185">Reference proteome</keyword>
<gene>
    <name evidence="2" type="ORF">CLV63_12047</name>
</gene>
<dbReference type="Proteomes" id="UP000240542">
    <property type="component" value="Unassembled WGS sequence"/>
</dbReference>
<dbReference type="EMBL" id="PYGA01000020">
    <property type="protein sequence ID" value="PSK91321.1"/>
    <property type="molecule type" value="Genomic_DNA"/>
</dbReference>
<dbReference type="RefSeq" id="WP_245929040.1">
    <property type="nucleotide sequence ID" value="NZ_PYGA01000020.1"/>
</dbReference>
<reference evidence="2 3" key="1">
    <citation type="submission" date="2018-03" db="EMBL/GenBank/DDBJ databases">
        <title>Genomic Encyclopedia of Archaeal and Bacterial Type Strains, Phase II (KMG-II): from individual species to whole genera.</title>
        <authorList>
            <person name="Goeker M."/>
        </authorList>
    </citation>
    <scope>NUCLEOTIDE SEQUENCE [LARGE SCALE GENOMIC DNA]</scope>
    <source>
        <strain evidence="2 3">DSM 45312</strain>
    </source>
</reference>
<proteinExistence type="predicted"/>
<sequence length="372" mass="39326">MPKARPRSVSVVALLADVPSTGQLGEAQAQRFPLEGEDLAAQGEAFLEFARYHVDAGRKVVALYPSWHSERAVRAIRFARGALQSDSVAAVAMDFSPLAMSLAADQLAYLAPYLPSGLVAALPAVLPEHMLAGGWLKSVTNLATIPISVRQHLGSYAPGSTFLAFSAPTKRVGRVRKGSAAANISARPVEPIQMLIARPEGHDIDAFNNQFTPAVRPVSISALPEQPLGAKYWGSKKYIEFVAFSAHPQALTQTVRAIRPTACVWCREPVAGLHCPFCRAANHPPVGRPPTRGADVPPPPARNTGEHVRPAWVGNDPGAARPSAAGPPPGAAPPQQPPQQPSPHAEPAPPGPASYPQTAPAPGHGRHHQPPR</sequence>